<protein>
    <submittedName>
        <fullName evidence="2">Uncharacterized protein</fullName>
    </submittedName>
</protein>
<dbReference type="EMBL" id="VAJM01000006">
    <property type="protein sequence ID" value="TLM91759.1"/>
    <property type="molecule type" value="Genomic_DNA"/>
</dbReference>
<evidence type="ECO:0000256" key="1">
    <source>
        <dbReference type="SAM" id="Phobius"/>
    </source>
</evidence>
<gene>
    <name evidence="2" type="ORF">FDY95_14455</name>
</gene>
<reference evidence="2 3" key="1">
    <citation type="submission" date="2019-05" db="EMBL/GenBank/DDBJ databases">
        <title>Hymenobacter edaphi sp. nov., isolated from abandoned arsenic-contaminated farmland soil.</title>
        <authorList>
            <person name="Nie L."/>
        </authorList>
    </citation>
    <scope>NUCLEOTIDE SEQUENCE [LARGE SCALE GENOMIC DNA]</scope>
    <source>
        <strain evidence="2 3">1-3-3-8</strain>
    </source>
</reference>
<dbReference type="AlphaFoldDB" id="A0A5R8WP01"/>
<sequence length="187" mass="21239">MLATTAFYSRLAILIGMTYCGLATAGLAQTPREAQGRYRAAFRFIRRSPKFQEFAGRHPRIAVYDSIVPIFGMGNFFKEIRTARPHSRLTDGELIDSLTRADEAQPPSFYSPAVARITRRSPLPKGTVMVAFSARSEEFVLAEVTRNWYGPARFARVQMFDQSILYLIRFPSQGQPEIIRAMEICYN</sequence>
<keyword evidence="1" id="KW-0812">Transmembrane</keyword>
<proteinExistence type="predicted"/>
<keyword evidence="3" id="KW-1185">Reference proteome</keyword>
<feature type="transmembrane region" description="Helical" evidence="1">
    <location>
        <begin position="6"/>
        <end position="28"/>
    </location>
</feature>
<evidence type="ECO:0000313" key="2">
    <source>
        <dbReference type="EMBL" id="TLM91759.1"/>
    </source>
</evidence>
<keyword evidence="1" id="KW-0472">Membrane</keyword>
<name>A0A5R8WP01_9BACT</name>
<comment type="caution">
    <text evidence="2">The sequence shown here is derived from an EMBL/GenBank/DDBJ whole genome shotgun (WGS) entry which is preliminary data.</text>
</comment>
<evidence type="ECO:0000313" key="3">
    <source>
        <dbReference type="Proteomes" id="UP000305517"/>
    </source>
</evidence>
<dbReference type="RefSeq" id="WP_138078687.1">
    <property type="nucleotide sequence ID" value="NZ_VAJM01000006.1"/>
</dbReference>
<keyword evidence="1" id="KW-1133">Transmembrane helix</keyword>
<dbReference type="OrthoDB" id="9858051at2"/>
<organism evidence="2 3">
    <name type="scientific">Hymenobacter jeollabukensis</name>
    <dbReference type="NCBI Taxonomy" id="2025313"/>
    <lineage>
        <taxon>Bacteria</taxon>
        <taxon>Pseudomonadati</taxon>
        <taxon>Bacteroidota</taxon>
        <taxon>Cytophagia</taxon>
        <taxon>Cytophagales</taxon>
        <taxon>Hymenobacteraceae</taxon>
        <taxon>Hymenobacter</taxon>
    </lineage>
</organism>
<dbReference type="Proteomes" id="UP000305517">
    <property type="component" value="Unassembled WGS sequence"/>
</dbReference>
<accession>A0A5R8WP01</accession>